<organism evidence="2 3">
    <name type="scientific">Gluconacetobacter diazotrophicus (strain ATCC 49037 / DSM 5601 / CCUG 37298 / CIP 103539 / LMG 7603 / PAl5)</name>
    <dbReference type="NCBI Taxonomy" id="272568"/>
    <lineage>
        <taxon>Bacteria</taxon>
        <taxon>Pseudomonadati</taxon>
        <taxon>Pseudomonadota</taxon>
        <taxon>Alphaproteobacteria</taxon>
        <taxon>Acetobacterales</taxon>
        <taxon>Acetobacteraceae</taxon>
        <taxon>Gluconacetobacter</taxon>
    </lineage>
</organism>
<accession>A9HCX6</accession>
<dbReference type="AlphaFoldDB" id="A9HCX6"/>
<dbReference type="Proteomes" id="UP000001176">
    <property type="component" value="Chromosome"/>
</dbReference>
<gene>
    <name evidence="2" type="ordered locus">GDI1068</name>
</gene>
<proteinExistence type="predicted"/>
<keyword evidence="3" id="KW-1185">Reference proteome</keyword>
<evidence type="ECO:0000256" key="1">
    <source>
        <dbReference type="SAM" id="MobiDB-lite"/>
    </source>
</evidence>
<dbReference type="EMBL" id="AM889285">
    <property type="protein sequence ID" value="CAP55011.1"/>
    <property type="molecule type" value="Genomic_DNA"/>
</dbReference>
<name>A9HCX6_GLUDA</name>
<feature type="region of interest" description="Disordered" evidence="1">
    <location>
        <begin position="41"/>
        <end position="70"/>
    </location>
</feature>
<reference evidence="2 3" key="1">
    <citation type="journal article" date="2009" name="BMC Genomics">
        <title>Complete genome sequence of the sugarcane nitrogen-fixing endophyte Gluconacetobacter diazotrophicus Pal5.</title>
        <authorList>
            <person name="Bertalan M."/>
            <person name="Albano R."/>
            <person name="Padua V."/>
            <person name="Rouws L."/>
            <person name="Rojas C."/>
            <person name="Hemerly A."/>
            <person name="Teixeira K."/>
            <person name="Schwab S."/>
            <person name="Araujo J."/>
            <person name="Oliveira A."/>
            <person name="Franca L."/>
            <person name="Magalhaes V."/>
            <person name="Alqueres S."/>
            <person name="Cardoso A."/>
            <person name="Almeida W."/>
            <person name="Loureiro M.M."/>
            <person name="Nogueira E."/>
            <person name="Cidade D."/>
            <person name="Oliveira D."/>
            <person name="Simao T."/>
            <person name="Macedo J."/>
            <person name="Valadao A."/>
            <person name="Dreschsel M."/>
            <person name="Freitas F."/>
            <person name="Vidal M."/>
            <person name="Guedes H."/>
            <person name="Rodrigues E."/>
            <person name="Meneses C."/>
            <person name="Brioso P."/>
            <person name="Pozzer L."/>
            <person name="Figueiredo D."/>
            <person name="Montano H."/>
            <person name="Junior J."/>
            <person name="Filho G."/>
            <person name="Flores V."/>
            <person name="Ferreira B."/>
            <person name="Branco A."/>
            <person name="Gonzalez P."/>
            <person name="Guillobel H."/>
            <person name="Lemos M."/>
            <person name="Seibel L."/>
            <person name="Macedo J."/>
            <person name="Alves-Ferreira M."/>
            <person name="Sachetto-Martins G."/>
            <person name="Coelho A."/>
            <person name="Santos E."/>
            <person name="Amaral G."/>
            <person name="Neves A."/>
            <person name="Pacheco A.B."/>
            <person name="Carvalho D."/>
            <person name="Lery L."/>
            <person name="Bisch P."/>
            <person name="Rossle S.C."/>
            <person name="Urmenyi T."/>
            <person name="Kruger W.V."/>
            <person name="Martins O."/>
            <person name="Baldani J.I."/>
            <person name="Ferreira P.C."/>
        </authorList>
    </citation>
    <scope>NUCLEOTIDE SEQUENCE [LARGE SCALE GENOMIC DNA]</scope>
    <source>
        <strain evidence="3">ATCC 49037 / DSM 5601 / CCUG 37298 / CIP 103539 / LMG 7603 / PAl5</strain>
    </source>
</reference>
<evidence type="ECO:0000313" key="3">
    <source>
        <dbReference type="Proteomes" id="UP000001176"/>
    </source>
</evidence>
<dbReference type="KEGG" id="gdi:GDI1068"/>
<evidence type="ECO:0000313" key="2">
    <source>
        <dbReference type="EMBL" id="CAP55011.1"/>
    </source>
</evidence>
<sequence length="160" mass="18788">MSRAPCWAWPNLHAMWLLALVEVPLRYARLFITESMQEFNGSSRHHRRQSSPAPPPASPPDVAARSPEPAARLPDIASAWQWHHFVGWHRWWGANDREGRRCNHDRRRWRRDHDWWWNDNWRSSINPRPGLRRSGTQHGRGESRGPQLPSDAIRHCPGPL</sequence>
<protein>
    <submittedName>
        <fullName evidence="2">Uncharacterized protein</fullName>
    </submittedName>
</protein>
<feature type="region of interest" description="Disordered" evidence="1">
    <location>
        <begin position="127"/>
        <end position="160"/>
    </location>
</feature>